<evidence type="ECO:0000256" key="2">
    <source>
        <dbReference type="ARBA" id="ARBA00023239"/>
    </source>
</evidence>
<dbReference type="SUPFAM" id="SSF52317">
    <property type="entry name" value="Class I glutamine amidotransferase-like"/>
    <property type="match status" value="1"/>
</dbReference>
<dbReference type="InterPro" id="IPR029062">
    <property type="entry name" value="Class_I_gatase-like"/>
</dbReference>
<dbReference type="Gene3D" id="3.10.450.50">
    <property type="match status" value="1"/>
</dbReference>
<accession>A0A1I1M3L2</accession>
<feature type="chain" id="PRO_5011577646" evidence="4">
    <location>
        <begin position="21"/>
        <end position="373"/>
    </location>
</feature>
<dbReference type="GO" id="GO:0005737">
    <property type="term" value="C:cytoplasm"/>
    <property type="evidence" value="ECO:0007669"/>
    <property type="project" value="TreeGrafter"/>
</dbReference>
<dbReference type="Pfam" id="PF01965">
    <property type="entry name" value="DJ-1_PfpI"/>
    <property type="match status" value="1"/>
</dbReference>
<feature type="domain" description="DJ-1/PfpI" evidence="5">
    <location>
        <begin position="172"/>
        <end position="366"/>
    </location>
</feature>
<keyword evidence="6" id="KW-0378">Hydrolase</keyword>
<dbReference type="PANTHER" id="PTHR48094:SF11">
    <property type="entry name" value="GLUTATHIONE-INDEPENDENT GLYOXALASE HSP31-RELATED"/>
    <property type="match status" value="1"/>
</dbReference>
<gene>
    <name evidence="6" type="ORF">SAMN02745724_02590</name>
</gene>
<organism evidence="6 7">
    <name type="scientific">Pseudoalteromonas denitrificans DSM 6059</name>
    <dbReference type="NCBI Taxonomy" id="1123010"/>
    <lineage>
        <taxon>Bacteria</taxon>
        <taxon>Pseudomonadati</taxon>
        <taxon>Pseudomonadota</taxon>
        <taxon>Gammaproteobacteria</taxon>
        <taxon>Alteromonadales</taxon>
        <taxon>Pseudoalteromonadaceae</taxon>
        <taxon>Pseudoalteromonas</taxon>
    </lineage>
</organism>
<dbReference type="InterPro" id="IPR032710">
    <property type="entry name" value="NTF2-like_dom_sf"/>
</dbReference>
<dbReference type="Proteomes" id="UP000198862">
    <property type="component" value="Unassembled WGS sequence"/>
</dbReference>
<evidence type="ECO:0000259" key="5">
    <source>
        <dbReference type="Pfam" id="PF01965"/>
    </source>
</evidence>
<comment type="similarity">
    <text evidence="3">Belongs to the peptidase C56 family. HSP31-like subfamily.</text>
</comment>
<feature type="signal peptide" evidence="4">
    <location>
        <begin position="1"/>
        <end position="20"/>
    </location>
</feature>
<dbReference type="PANTHER" id="PTHR48094">
    <property type="entry name" value="PROTEIN/NUCLEIC ACID DEGLYCASE DJ-1-RELATED"/>
    <property type="match status" value="1"/>
</dbReference>
<keyword evidence="6" id="KW-0645">Protease</keyword>
<dbReference type="GO" id="GO:0019172">
    <property type="term" value="F:glyoxalase III activity"/>
    <property type="evidence" value="ECO:0007669"/>
    <property type="project" value="TreeGrafter"/>
</dbReference>
<dbReference type="AlphaFoldDB" id="A0A1I1M3L2"/>
<dbReference type="Gene3D" id="3.40.50.880">
    <property type="match status" value="1"/>
</dbReference>
<dbReference type="InterPro" id="IPR002818">
    <property type="entry name" value="DJ-1/PfpI"/>
</dbReference>
<evidence type="ECO:0000313" key="6">
    <source>
        <dbReference type="EMBL" id="SFC79999.1"/>
    </source>
</evidence>
<dbReference type="SUPFAM" id="SSF54427">
    <property type="entry name" value="NTF2-like"/>
    <property type="match status" value="1"/>
</dbReference>
<dbReference type="STRING" id="1123010.SAMN02745724_02590"/>
<dbReference type="EMBL" id="FOLO01000018">
    <property type="protein sequence ID" value="SFC79999.1"/>
    <property type="molecule type" value="Genomic_DNA"/>
</dbReference>
<name>A0A1I1M3L2_9GAMM</name>
<dbReference type="InterPro" id="IPR050325">
    <property type="entry name" value="Prot/Nucl_acid_deglycase"/>
</dbReference>
<dbReference type="GO" id="GO:0006508">
    <property type="term" value="P:proteolysis"/>
    <property type="evidence" value="ECO:0007669"/>
    <property type="project" value="UniProtKB-KW"/>
</dbReference>
<dbReference type="CDD" id="cd03141">
    <property type="entry name" value="GATase1_Hsp31_like"/>
    <property type="match status" value="1"/>
</dbReference>
<keyword evidence="1" id="KW-0346">Stress response</keyword>
<sequence>MKINLLVLIMFFLMNNSLFAQSDHYLIKHTLNNYIEGTSYNRTEQIKHAFHPKSNLFLSPRKQDKDLWIVPSTEYANWYNKNKDTFNGRYGHITNIQIEDDVATAKVNITIPEYELIYTDLFLLRKIASKWKIISKTAASKKSNATGERILFVVSNAQFHGTSTKPAGSSFSEIIKAYDTFVKAGYIVDFVSPQGGAITLAYINTSNTLHKQYLYNSDFMYAIKHTKQPTEIISKNYKAIHYIGGSSAIYGVPENVQIQKIAMDIYEKHHGIISSVCHGTAGIVNLKTKDGQYLVNNKQISGYPEAYENQNAEYFKQFPFLIQRTIEDRKGIFKTSAKGEPHVEVDGRIITGQNHLSSVLVAQEIINLLKNKT</sequence>
<dbReference type="GO" id="GO:0008233">
    <property type="term" value="F:peptidase activity"/>
    <property type="evidence" value="ECO:0007669"/>
    <property type="project" value="UniProtKB-KW"/>
</dbReference>
<evidence type="ECO:0000256" key="1">
    <source>
        <dbReference type="ARBA" id="ARBA00023016"/>
    </source>
</evidence>
<reference evidence="6 7" key="1">
    <citation type="submission" date="2016-10" db="EMBL/GenBank/DDBJ databases">
        <authorList>
            <person name="de Groot N.N."/>
        </authorList>
    </citation>
    <scope>NUCLEOTIDE SEQUENCE [LARGE SCALE GENOMIC DNA]</scope>
    <source>
        <strain evidence="6 7">DSM 6059</strain>
    </source>
</reference>
<evidence type="ECO:0000256" key="3">
    <source>
        <dbReference type="ARBA" id="ARBA00038493"/>
    </source>
</evidence>
<dbReference type="InterPro" id="IPR039437">
    <property type="entry name" value="FrzH/put_lumazine-bd"/>
</dbReference>
<protein>
    <submittedName>
        <fullName evidence="6">Putative intracellular protease/amidase</fullName>
    </submittedName>
</protein>
<dbReference type="Pfam" id="PF12893">
    <property type="entry name" value="Lumazine_bd_2"/>
    <property type="match status" value="1"/>
</dbReference>
<keyword evidence="7" id="KW-1185">Reference proteome</keyword>
<dbReference type="OrthoDB" id="9792284at2"/>
<dbReference type="GO" id="GO:0019243">
    <property type="term" value="P:methylglyoxal catabolic process to D-lactate via S-lactoyl-glutathione"/>
    <property type="evidence" value="ECO:0007669"/>
    <property type="project" value="TreeGrafter"/>
</dbReference>
<keyword evidence="2" id="KW-0456">Lyase</keyword>
<keyword evidence="4" id="KW-0732">Signal</keyword>
<evidence type="ECO:0000256" key="4">
    <source>
        <dbReference type="SAM" id="SignalP"/>
    </source>
</evidence>
<evidence type="ECO:0000313" key="7">
    <source>
        <dbReference type="Proteomes" id="UP000198862"/>
    </source>
</evidence>
<proteinExistence type="inferred from homology"/>